<keyword evidence="10" id="KW-1185">Reference proteome</keyword>
<keyword evidence="3" id="KW-0227">DNA damage</keyword>
<evidence type="ECO:0000256" key="1">
    <source>
        <dbReference type="ARBA" id="ARBA00005739"/>
    </source>
</evidence>
<feature type="domain" description="Proteasome activator complex subunit 4 C-terminal" evidence="6">
    <location>
        <begin position="2077"/>
        <end position="2162"/>
    </location>
</feature>
<comment type="similarity">
    <text evidence="1">Belongs to the BLM10 family.</text>
</comment>
<evidence type="ECO:0000256" key="5">
    <source>
        <dbReference type="SAM" id="MobiDB-lite"/>
    </source>
</evidence>
<organism evidence="9 10">
    <name type="scientific">Ogataea polymorpha</name>
    <dbReference type="NCBI Taxonomy" id="460523"/>
    <lineage>
        <taxon>Eukaryota</taxon>
        <taxon>Fungi</taxon>
        <taxon>Dikarya</taxon>
        <taxon>Ascomycota</taxon>
        <taxon>Saccharomycotina</taxon>
        <taxon>Pichiomycetes</taxon>
        <taxon>Pichiales</taxon>
        <taxon>Pichiaceae</taxon>
        <taxon>Ogataea</taxon>
    </lineage>
</organism>
<evidence type="ECO:0000259" key="6">
    <source>
        <dbReference type="Pfam" id="PF11919"/>
    </source>
</evidence>
<evidence type="ECO:0000256" key="2">
    <source>
        <dbReference type="ARBA" id="ARBA00022737"/>
    </source>
</evidence>
<name>A0A9P8NS18_9ASCO</name>
<dbReference type="PANTHER" id="PTHR32170">
    <property type="entry name" value="PROTEASOME ACTIVATOR COMPLEX SUBUNIT 4"/>
    <property type="match status" value="1"/>
</dbReference>
<dbReference type="PANTHER" id="PTHR32170:SF3">
    <property type="entry name" value="PROTEASOME ACTIVATOR COMPLEX SUBUNIT 4"/>
    <property type="match status" value="1"/>
</dbReference>
<reference evidence="9" key="1">
    <citation type="journal article" date="2021" name="Open Biol.">
        <title>Shared evolutionary footprints suggest mitochondrial oxidative damage underlies multiple complex I losses in fungi.</title>
        <authorList>
            <person name="Schikora-Tamarit M.A."/>
            <person name="Marcet-Houben M."/>
            <person name="Nosek J."/>
            <person name="Gabaldon T."/>
        </authorList>
    </citation>
    <scope>NUCLEOTIDE SEQUENCE</scope>
    <source>
        <strain evidence="9">NCAIM Y.01608</strain>
    </source>
</reference>
<feature type="compositionally biased region" description="Acidic residues" evidence="5">
    <location>
        <begin position="162"/>
        <end position="171"/>
    </location>
</feature>
<evidence type="ECO:0000259" key="7">
    <source>
        <dbReference type="Pfam" id="PF16507"/>
    </source>
</evidence>
<dbReference type="Pfam" id="PF11919">
    <property type="entry name" value="PSME4_C"/>
    <property type="match status" value="1"/>
</dbReference>
<dbReference type="InterPro" id="IPR032372">
    <property type="entry name" value="Blm10_N"/>
</dbReference>
<keyword evidence="2" id="KW-0677">Repeat</keyword>
<dbReference type="Pfam" id="PF16547">
    <property type="entry name" value="BLM10_N"/>
    <property type="match status" value="1"/>
</dbReference>
<dbReference type="GO" id="GO:0016504">
    <property type="term" value="F:peptidase activator activity"/>
    <property type="evidence" value="ECO:0007669"/>
    <property type="project" value="InterPro"/>
</dbReference>
<gene>
    <name evidence="9" type="ORF">OGATHE_006482</name>
</gene>
<dbReference type="InterPro" id="IPR011989">
    <property type="entry name" value="ARM-like"/>
</dbReference>
<dbReference type="Pfam" id="PF16507">
    <property type="entry name" value="HEAT_PSME4_mid"/>
    <property type="match status" value="1"/>
</dbReference>
<comment type="caution">
    <text evidence="9">The sequence shown here is derived from an EMBL/GenBank/DDBJ whole genome shotgun (WGS) entry which is preliminary data.</text>
</comment>
<dbReference type="Gene3D" id="1.10.287.2210">
    <property type="match status" value="1"/>
</dbReference>
<feature type="region of interest" description="Disordered" evidence="5">
    <location>
        <begin position="157"/>
        <end position="196"/>
    </location>
</feature>
<dbReference type="GO" id="GO:0070628">
    <property type="term" value="F:proteasome binding"/>
    <property type="evidence" value="ECO:0007669"/>
    <property type="project" value="InterPro"/>
</dbReference>
<dbReference type="SUPFAM" id="SSF48371">
    <property type="entry name" value="ARM repeat"/>
    <property type="match status" value="2"/>
</dbReference>
<feature type="region of interest" description="Disordered" evidence="5">
    <location>
        <begin position="1106"/>
        <end position="1148"/>
    </location>
</feature>
<dbReference type="GO" id="GO:0010499">
    <property type="term" value="P:proteasomal ubiquitin-independent protein catabolic process"/>
    <property type="evidence" value="ECO:0007669"/>
    <property type="project" value="TreeGrafter"/>
</dbReference>
<reference evidence="9" key="2">
    <citation type="submission" date="2021-01" db="EMBL/GenBank/DDBJ databases">
        <authorList>
            <person name="Schikora-Tamarit M.A."/>
        </authorList>
    </citation>
    <scope>NUCLEOTIDE SEQUENCE</scope>
    <source>
        <strain evidence="9">NCAIM Y.01608</strain>
    </source>
</reference>
<dbReference type="GO" id="GO:0006281">
    <property type="term" value="P:DNA repair"/>
    <property type="evidence" value="ECO:0007669"/>
    <property type="project" value="UniProtKB-KW"/>
</dbReference>
<dbReference type="EMBL" id="JAEUBD010001571">
    <property type="protein sequence ID" value="KAH3658757.1"/>
    <property type="molecule type" value="Genomic_DNA"/>
</dbReference>
<dbReference type="InterPro" id="IPR021843">
    <property type="entry name" value="PSME4_C"/>
</dbReference>
<proteinExistence type="inferred from homology"/>
<evidence type="ECO:0000313" key="9">
    <source>
        <dbReference type="EMBL" id="KAH3658757.1"/>
    </source>
</evidence>
<dbReference type="Gene3D" id="1.25.10.10">
    <property type="entry name" value="Leucine-rich Repeat Variant"/>
    <property type="match status" value="1"/>
</dbReference>
<feature type="compositionally biased region" description="Low complexity" evidence="5">
    <location>
        <begin position="1131"/>
        <end position="1143"/>
    </location>
</feature>
<evidence type="ECO:0000256" key="3">
    <source>
        <dbReference type="ARBA" id="ARBA00022763"/>
    </source>
</evidence>
<sequence>MADYSKIRSYLMNSPRESSPLSRSVSASNMNRVNSSMHHVFPDSRKNTSVPGLSKPYETFDDNETLVNYGLDVPYDDDETIRLQLDDKSPFFATRVEKDLNPKKLLPYKTESIRDQYQYLSHIVKHLYIAIESEDLKGNLSISVSDLEKAKSALLSHSNNDETTEHEEDCYETLNQTESEREDAGSDEDEFYEDYDESYPSDAEGEQFASTPVPNVHIKSAAIISLKHWTKELKNLLRMGLVIPASLNIALVKVFYAVILSRGQEINIPFYVNVVFLLLKEKDILYEKGLRLDWKPLYEELNSIMPDASGSSHFSDDRRFGHLVKFAGKVNVFFDGNSVPQIMEKIMSRYNNQSVSISFVQMAVLVPIVLEKPIVKEGRVFYDERDIRYYLPFFFSCWTSQRLTPEITSLLNVIANISDKVLKVQSSDPSFVIMGKYGIFTEEQFKFIMNQLLLTSRSFRKDERNSQYIKLLIEMIINSMTSKHALEKDGVMDLLKTFWGALHTLVHPSNSGGWSVILSQAVKRMAVVYHIRLLEENEDKSLRYSYLDDYSKLPEDVKLSPQITEQFIDMLLPLIHFGVQSKSVSQRKRYITALEILAFINPKKILDDILLDIYNSFESVNSTHRINVVLHELTVLVRYMAQLPVYRVHIPRLLSMLVPGIDSNDPEKTILTLEFIKSVAAVVPISDLSQGQGDGGLVALDFTTQHLAYLEAKYYKNAPRQLYYGEDIPDQFIFDPDIELEALKSSSSSFGEFIRQFAEKCYKYLELSPSLEDDGQVETRASVYISQTFDSLVESLSDEMYNILADSFYQYISNNVQHSVAIVFFNIIELIIRRDPKNQFPKFYQYLVEHVKEEIDHGAGATRTQEILAKDARLTWYLKLLSGTLLGANGLDDRTFGEMRDLISNKLIKLRGEAAFAATTIPESLLAGTTLTRLLERRLIPQSWIDKNGPVDHRCWGGFQFEKSRFDLDHLNFSWYVPSSKNVEQAVEFFDFTSSLAINEIDEFVQAFDAEEKISLAVSDRIEFNVNLLESCLAGICTLFDPNFSMDSFSANKMMFNGFSSSALSSSASLVSLDSEKVDVETENSPEPMELGRDVAGDLMKETFDRDMDHESNEEAMEDTEGEYRLRSEMESNSPPTESESPSGLVTPAAVPDPECLAGYLTERPPVLYSFGYHYEGRDQLTNHCDATYMKLHRARERIGKSLHGLIKCLMQQDGAVELCQQVVHCIKCWLENCGNFGSKNPIFIDHIHLVDLLNIPHVNSPYTRTVIGARLAIYHCNRLSISRSSRLPSDTDKLLIKDLVSLAASRYNETAQNATMVLGSALNKILNCTNLVYGIFKEWEVALLNEDRERLKNVMRFFLVKKFKGFAERSLHNFAKYEDLLARSLEVNDSEVNSLAMKLYGSMKDHILVPSIVCLIDHSLVDSIKPASSTVSLQVKALRCAKDRKRHLIMDRLRRLELSVLRRSQGELHWKFRLKALELLADVQSNLEIPLDKEILVLLGKSINGVHPEITEDCVLWLSSILDATRTRAAINYDLKRFFSPSFRLANVCAVSDIIGMDRPEEFFKEMSNFKDPRFFIDNKLWISTLCWNDEMEVVKNESVESLNLNPQDSATIKSFGDLVTKQWILDILRLHMDEGEANAEFQPDLVYFLYLIILISSYDYTPNMNYSEWFEVCNEVYNKEEKQSHVALSEVYCALLLANKYNSKHLEETDELISAKLAEIFKTGITQSTHKIWKVFCWWLPAHFDCRRVPKVVSVICDFEVPLSGDTSPFNISSRIGFLKSYMSSVLNRYHDFDGVIRRFFGSLSHPYQIVSERSAATLFDALSYTSIKSFNNKEKLLEESFQYPNGMGLLPFEMPPVFDECLTSYLERVKQLSTTIKGLSTQEIVDSDYMFHVRGLHTLLLYVLKTSYGVLLVPYLKDYILPHLFELDTMKDVCQLAHLNTNVMYFLIASIRYDEEQTKMFIDLIVNDFGLEHPNMVQKEHLLTIVQSYYTVRYLTITSDQRALLVEKVVSFLYSSPVSVKEQAAAVFSAIVHGSMAFEMQPLIDSYISKFTKIINTHRRVKGKKLTADELNLVHGATLGLGALLNAFPYTSPPPRWLPNILWLLAGRCSSYDGVISRTAKTVLSRFKKNRQDTWHIDSKFFTDDQLEELEGVSGKSYYL</sequence>
<feature type="domain" description="Proteasome activator Blm10 N-terminal" evidence="8">
    <location>
        <begin position="63"/>
        <end position="138"/>
    </location>
</feature>
<protein>
    <recommendedName>
        <fullName evidence="11">Proteasome activator BLM10</fullName>
    </recommendedName>
</protein>
<evidence type="ECO:0008006" key="11">
    <source>
        <dbReference type="Google" id="ProtNLM"/>
    </source>
</evidence>
<keyword evidence="4" id="KW-0234">DNA repair</keyword>
<feature type="compositionally biased region" description="Acidic residues" evidence="5">
    <location>
        <begin position="185"/>
        <end position="196"/>
    </location>
</feature>
<evidence type="ECO:0000313" key="10">
    <source>
        <dbReference type="Proteomes" id="UP000788993"/>
    </source>
</evidence>
<feature type="domain" description="Proteasome activator Blm10 middle HEAT repeats region" evidence="7">
    <location>
        <begin position="495"/>
        <end position="1040"/>
    </location>
</feature>
<accession>A0A9P8NS18</accession>
<dbReference type="Proteomes" id="UP000788993">
    <property type="component" value="Unassembled WGS sequence"/>
</dbReference>
<dbReference type="GO" id="GO:0005829">
    <property type="term" value="C:cytosol"/>
    <property type="evidence" value="ECO:0007669"/>
    <property type="project" value="TreeGrafter"/>
</dbReference>
<feature type="region of interest" description="Disordered" evidence="5">
    <location>
        <begin position="36"/>
        <end position="57"/>
    </location>
</feature>
<dbReference type="InterPro" id="IPR035309">
    <property type="entry name" value="PSME4"/>
</dbReference>
<dbReference type="InterPro" id="IPR032430">
    <property type="entry name" value="Blm10_mid"/>
</dbReference>
<evidence type="ECO:0000259" key="8">
    <source>
        <dbReference type="Pfam" id="PF16547"/>
    </source>
</evidence>
<evidence type="ECO:0000256" key="4">
    <source>
        <dbReference type="ARBA" id="ARBA00023204"/>
    </source>
</evidence>
<dbReference type="InterPro" id="IPR016024">
    <property type="entry name" value="ARM-type_fold"/>
</dbReference>
<dbReference type="GO" id="GO:0005634">
    <property type="term" value="C:nucleus"/>
    <property type="evidence" value="ECO:0007669"/>
    <property type="project" value="TreeGrafter"/>
</dbReference>